<feature type="region of interest" description="Disordered" evidence="1">
    <location>
        <begin position="1"/>
        <end position="97"/>
    </location>
</feature>
<proteinExistence type="predicted"/>
<keyword evidence="3" id="KW-0813">Transport</keyword>
<dbReference type="AlphaFoldDB" id="A0A9P1BIX3"/>
<dbReference type="OrthoDB" id="438450at2759"/>
<reference evidence="3 4" key="2">
    <citation type="submission" date="2024-05" db="EMBL/GenBank/DDBJ databases">
        <authorList>
            <person name="Chen Y."/>
            <person name="Shah S."/>
            <person name="Dougan E. K."/>
            <person name="Thang M."/>
            <person name="Chan C."/>
        </authorList>
    </citation>
    <scope>NUCLEOTIDE SEQUENCE [LARGE SCALE GENOMIC DNA]</scope>
</reference>
<sequence>MAKYAQNTTCGTTCPWGSADESAPTDAFTLAAQKAAAKRQEAQDTVHASSVKIAHGADTGRALKEESKDSAPPSGRSSVKSARDANPVTGRSTASAKVKEAAVEKKMMSLIEQVLDKKVIELREELAVPASKVVAPSNPSSAPSTSRTEASVVSAVSQMTQEEHEAVTMANKRANIKKLSDASLGKFDADQSRVAYLEMQRSAAEARNKNRSAICFDYEPEPRAPAPEAPKAKASKASKEAKAKVPKVPKVKAEEVKPGYEALERYPALLKEINDLSGARRDAPEGLTSNGKQKQAMKLSDASLGNFDADESRLAYLEMQKSAAEARNKNRSALCFGDETASSGKKVAASAQKDVTMAEKREKAKKLSDASLGKFDADASQIAYLDMQNTAAEMRNKNRVGQGIF</sequence>
<protein>
    <submittedName>
        <fullName evidence="3">Sodium channel protein type 11 subunit alpha</fullName>
    </submittedName>
</protein>
<keyword evidence="3" id="KW-0406">Ion transport</keyword>
<feature type="compositionally biased region" description="Polar residues" evidence="1">
    <location>
        <begin position="1"/>
        <end position="12"/>
    </location>
</feature>
<dbReference type="GO" id="GO:0034220">
    <property type="term" value="P:monoatomic ion transmembrane transport"/>
    <property type="evidence" value="ECO:0007669"/>
    <property type="project" value="UniProtKB-KW"/>
</dbReference>
<name>A0A9P1BIX3_9DINO</name>
<comment type="caution">
    <text evidence="2">The sequence shown here is derived from an EMBL/GenBank/DDBJ whole genome shotgun (WGS) entry which is preliminary data.</text>
</comment>
<dbReference type="Proteomes" id="UP001152797">
    <property type="component" value="Unassembled WGS sequence"/>
</dbReference>
<feature type="compositionally biased region" description="Low complexity" evidence="1">
    <location>
        <begin position="130"/>
        <end position="146"/>
    </location>
</feature>
<feature type="region of interest" description="Disordered" evidence="1">
    <location>
        <begin position="130"/>
        <end position="159"/>
    </location>
</feature>
<accession>A0A9P1BIX3</accession>
<gene>
    <name evidence="2" type="ORF">C1SCF055_LOCUS2655</name>
</gene>
<organism evidence="2">
    <name type="scientific">Cladocopium goreaui</name>
    <dbReference type="NCBI Taxonomy" id="2562237"/>
    <lineage>
        <taxon>Eukaryota</taxon>
        <taxon>Sar</taxon>
        <taxon>Alveolata</taxon>
        <taxon>Dinophyceae</taxon>
        <taxon>Suessiales</taxon>
        <taxon>Symbiodiniaceae</taxon>
        <taxon>Cladocopium</taxon>
    </lineage>
</organism>
<dbReference type="EMBL" id="CAMXCT030000124">
    <property type="protein sequence ID" value="CAL4761546.1"/>
    <property type="molecule type" value="Genomic_DNA"/>
</dbReference>
<keyword evidence="4" id="KW-1185">Reference proteome</keyword>
<evidence type="ECO:0000256" key="1">
    <source>
        <dbReference type="SAM" id="MobiDB-lite"/>
    </source>
</evidence>
<evidence type="ECO:0000313" key="2">
    <source>
        <dbReference type="EMBL" id="CAI3974234.1"/>
    </source>
</evidence>
<evidence type="ECO:0000313" key="4">
    <source>
        <dbReference type="Proteomes" id="UP001152797"/>
    </source>
</evidence>
<feature type="region of interest" description="Disordered" evidence="1">
    <location>
        <begin position="221"/>
        <end position="250"/>
    </location>
</feature>
<evidence type="ECO:0000313" key="3">
    <source>
        <dbReference type="EMBL" id="CAL4761546.1"/>
    </source>
</evidence>
<dbReference type="EMBL" id="CAMXCT020000124">
    <property type="protein sequence ID" value="CAL1127609.1"/>
    <property type="molecule type" value="Genomic_DNA"/>
</dbReference>
<reference evidence="2" key="1">
    <citation type="submission" date="2022-10" db="EMBL/GenBank/DDBJ databases">
        <authorList>
            <person name="Chen Y."/>
            <person name="Dougan E. K."/>
            <person name="Chan C."/>
            <person name="Rhodes N."/>
            <person name="Thang M."/>
        </authorList>
    </citation>
    <scope>NUCLEOTIDE SEQUENCE</scope>
</reference>
<feature type="compositionally biased region" description="Polar residues" evidence="1">
    <location>
        <begin position="147"/>
        <end position="159"/>
    </location>
</feature>
<dbReference type="EMBL" id="CAMXCT010000124">
    <property type="protein sequence ID" value="CAI3974234.1"/>
    <property type="molecule type" value="Genomic_DNA"/>
</dbReference>
<keyword evidence="3" id="KW-0407">Ion channel</keyword>